<protein>
    <recommendedName>
        <fullName evidence="6">HTH tetR-type domain-containing protein</fullName>
    </recommendedName>
</protein>
<accession>A0A1E3RVR5</accession>
<feature type="region of interest" description="Disordered" evidence="5">
    <location>
        <begin position="1"/>
        <end position="37"/>
    </location>
</feature>
<dbReference type="GO" id="GO:0000976">
    <property type="term" value="F:transcription cis-regulatory region binding"/>
    <property type="evidence" value="ECO:0007669"/>
    <property type="project" value="TreeGrafter"/>
</dbReference>
<dbReference type="Proteomes" id="UP000094243">
    <property type="component" value="Unassembled WGS sequence"/>
</dbReference>
<evidence type="ECO:0000313" key="7">
    <source>
        <dbReference type="EMBL" id="ODQ93467.1"/>
    </source>
</evidence>
<dbReference type="EMBL" id="MIGZ01000068">
    <property type="protein sequence ID" value="ODQ93467.1"/>
    <property type="molecule type" value="Genomic_DNA"/>
</dbReference>
<feature type="DNA-binding region" description="H-T-H motif" evidence="4">
    <location>
        <begin position="60"/>
        <end position="79"/>
    </location>
</feature>
<evidence type="ECO:0000313" key="8">
    <source>
        <dbReference type="Proteomes" id="UP000094243"/>
    </source>
</evidence>
<evidence type="ECO:0000256" key="4">
    <source>
        <dbReference type="PROSITE-ProRule" id="PRU00335"/>
    </source>
</evidence>
<keyword evidence="1" id="KW-0805">Transcription regulation</keyword>
<keyword evidence="3" id="KW-0804">Transcription</keyword>
<dbReference type="Gene3D" id="1.10.10.60">
    <property type="entry name" value="Homeodomain-like"/>
    <property type="match status" value="1"/>
</dbReference>
<dbReference type="SUPFAM" id="SSF48498">
    <property type="entry name" value="Tetracyclin repressor-like, C-terminal domain"/>
    <property type="match status" value="1"/>
</dbReference>
<dbReference type="InterPro" id="IPR001647">
    <property type="entry name" value="HTH_TetR"/>
</dbReference>
<organism evidence="7 8">
    <name type="scientific">Mycolicibacterium holsaticum</name>
    <dbReference type="NCBI Taxonomy" id="152142"/>
    <lineage>
        <taxon>Bacteria</taxon>
        <taxon>Bacillati</taxon>
        <taxon>Actinomycetota</taxon>
        <taxon>Actinomycetes</taxon>
        <taxon>Mycobacteriales</taxon>
        <taxon>Mycobacteriaceae</taxon>
        <taxon>Mycolicibacterium</taxon>
    </lineage>
</organism>
<name>A0A1E3RVR5_9MYCO</name>
<dbReference type="InterPro" id="IPR050109">
    <property type="entry name" value="HTH-type_TetR-like_transc_reg"/>
</dbReference>
<evidence type="ECO:0000256" key="1">
    <source>
        <dbReference type="ARBA" id="ARBA00023015"/>
    </source>
</evidence>
<dbReference type="PANTHER" id="PTHR30055">
    <property type="entry name" value="HTH-TYPE TRANSCRIPTIONAL REGULATOR RUTR"/>
    <property type="match status" value="1"/>
</dbReference>
<reference evidence="8" key="1">
    <citation type="submission" date="2016-09" db="EMBL/GenBank/DDBJ databases">
        <authorList>
            <person name="Greninger A.L."/>
            <person name="Jerome K.R."/>
            <person name="Mcnair B."/>
            <person name="Wallis C."/>
            <person name="Fang F."/>
        </authorList>
    </citation>
    <scope>NUCLEOTIDE SEQUENCE [LARGE SCALE GENOMIC DNA]</scope>
    <source>
        <strain evidence="8">M7</strain>
    </source>
</reference>
<comment type="caution">
    <text evidence="7">The sequence shown here is derived from an EMBL/GenBank/DDBJ whole genome shotgun (WGS) entry which is preliminary data.</text>
</comment>
<dbReference type="InterPro" id="IPR036271">
    <property type="entry name" value="Tet_transcr_reg_TetR-rel_C_sf"/>
</dbReference>
<dbReference type="SUPFAM" id="SSF46689">
    <property type="entry name" value="Homeodomain-like"/>
    <property type="match status" value="1"/>
</dbReference>
<dbReference type="AlphaFoldDB" id="A0A1E3RVR5"/>
<dbReference type="RefSeq" id="WP_069405667.1">
    <property type="nucleotide sequence ID" value="NZ_MIGZ01000068.1"/>
</dbReference>
<gene>
    <name evidence="7" type="ORF">BHQ17_13315</name>
</gene>
<dbReference type="PROSITE" id="PS50977">
    <property type="entry name" value="HTH_TETR_2"/>
    <property type="match status" value="1"/>
</dbReference>
<dbReference type="Pfam" id="PF00440">
    <property type="entry name" value="TetR_N"/>
    <property type="match status" value="1"/>
</dbReference>
<sequence>MTDAPGTRKRRRSAADGDSPPSAPRKRRPGGGRPRDPEIDARVLLAARNVYAEFGWVGFHFDRVAKAARVSRDVLYRRFSDREALLIDALADAVLPTVTGDGPIRDQLMTYARDIYSYFTSADGIASLRIHLEAKQFPELYAAFRSRVVDPNFVVNIAALDEAARRGDLRETADPVAVLESIGGGVLIHALYSQHAGALDGASPMSPGRLDAALRNFVALALDDAP</sequence>
<evidence type="ECO:0000256" key="2">
    <source>
        <dbReference type="ARBA" id="ARBA00023125"/>
    </source>
</evidence>
<dbReference type="GO" id="GO:0003700">
    <property type="term" value="F:DNA-binding transcription factor activity"/>
    <property type="evidence" value="ECO:0007669"/>
    <property type="project" value="TreeGrafter"/>
</dbReference>
<evidence type="ECO:0000256" key="3">
    <source>
        <dbReference type="ARBA" id="ARBA00023163"/>
    </source>
</evidence>
<evidence type="ECO:0000259" key="6">
    <source>
        <dbReference type="PROSITE" id="PS50977"/>
    </source>
</evidence>
<keyword evidence="8" id="KW-1185">Reference proteome</keyword>
<feature type="domain" description="HTH tetR-type" evidence="6">
    <location>
        <begin position="37"/>
        <end position="97"/>
    </location>
</feature>
<dbReference type="PANTHER" id="PTHR30055:SF148">
    <property type="entry name" value="TETR-FAMILY TRANSCRIPTIONAL REGULATOR"/>
    <property type="match status" value="1"/>
</dbReference>
<evidence type="ECO:0000256" key="5">
    <source>
        <dbReference type="SAM" id="MobiDB-lite"/>
    </source>
</evidence>
<dbReference type="Pfam" id="PF16859">
    <property type="entry name" value="TetR_C_11"/>
    <property type="match status" value="1"/>
</dbReference>
<dbReference type="InterPro" id="IPR011075">
    <property type="entry name" value="TetR_C"/>
</dbReference>
<proteinExistence type="predicted"/>
<dbReference type="InterPro" id="IPR009057">
    <property type="entry name" value="Homeodomain-like_sf"/>
</dbReference>
<dbReference type="PRINTS" id="PR00455">
    <property type="entry name" value="HTHTETR"/>
</dbReference>
<keyword evidence="2 4" id="KW-0238">DNA-binding</keyword>
<dbReference type="Gene3D" id="1.10.357.10">
    <property type="entry name" value="Tetracycline Repressor, domain 2"/>
    <property type="match status" value="1"/>
</dbReference>